<name>A0ACB9FXS4_9ASTR</name>
<keyword evidence="2" id="KW-1185">Reference proteome</keyword>
<accession>A0ACB9FXS4</accession>
<protein>
    <submittedName>
        <fullName evidence="1">Uncharacterized protein</fullName>
    </submittedName>
</protein>
<gene>
    <name evidence="1" type="ORF">L1987_45939</name>
</gene>
<reference evidence="1 2" key="2">
    <citation type="journal article" date="2022" name="Mol. Ecol. Resour.">
        <title>The genomes of chicory, endive, great burdock and yacon provide insights into Asteraceae paleo-polyploidization history and plant inulin production.</title>
        <authorList>
            <person name="Fan W."/>
            <person name="Wang S."/>
            <person name="Wang H."/>
            <person name="Wang A."/>
            <person name="Jiang F."/>
            <person name="Liu H."/>
            <person name="Zhao H."/>
            <person name="Xu D."/>
            <person name="Zhang Y."/>
        </authorList>
    </citation>
    <scope>NUCLEOTIDE SEQUENCE [LARGE SCALE GENOMIC DNA]</scope>
    <source>
        <strain evidence="2">cv. Yunnan</strain>
        <tissue evidence="1">Leaves</tissue>
    </source>
</reference>
<comment type="caution">
    <text evidence="1">The sequence shown here is derived from an EMBL/GenBank/DDBJ whole genome shotgun (WGS) entry which is preliminary data.</text>
</comment>
<dbReference type="EMBL" id="CM042032">
    <property type="protein sequence ID" value="KAI3776169.1"/>
    <property type="molecule type" value="Genomic_DNA"/>
</dbReference>
<reference evidence="2" key="1">
    <citation type="journal article" date="2022" name="Mol. Ecol. Resour.">
        <title>The genomes of chicory, endive, great burdock and yacon provide insights into Asteraceae palaeo-polyploidization history and plant inulin production.</title>
        <authorList>
            <person name="Fan W."/>
            <person name="Wang S."/>
            <person name="Wang H."/>
            <person name="Wang A."/>
            <person name="Jiang F."/>
            <person name="Liu H."/>
            <person name="Zhao H."/>
            <person name="Xu D."/>
            <person name="Zhang Y."/>
        </authorList>
    </citation>
    <scope>NUCLEOTIDE SEQUENCE [LARGE SCALE GENOMIC DNA]</scope>
    <source>
        <strain evidence="2">cv. Yunnan</strain>
    </source>
</reference>
<proteinExistence type="predicted"/>
<sequence length="273" mass="29542">MNSHFAPGGTLASVFLFLASGGNSLGRSVLVGLLGTEFTEIDFRYRISGIAFTVRDFRRWGIPSSLVCEFQAATAPIAALESYYSISSSKEVSYGQDLGRATKAGLTSPNARGRKRKCSAGKSFPSRIAYSCRLDVGHEIHHYTEQIMGIHISVKGNCARFSRESPSASPFLSRTDDSLVQVVFSAPVLVGLLGTEFTEIDFRYRISGIAFTVRDFRKCGIPSSLVCEFQAATAPIAALETGMRLAMLSSVFIRLAILSSVLAEFCLSFTAKG</sequence>
<evidence type="ECO:0000313" key="2">
    <source>
        <dbReference type="Proteomes" id="UP001056120"/>
    </source>
</evidence>
<organism evidence="1 2">
    <name type="scientific">Smallanthus sonchifolius</name>
    <dbReference type="NCBI Taxonomy" id="185202"/>
    <lineage>
        <taxon>Eukaryota</taxon>
        <taxon>Viridiplantae</taxon>
        <taxon>Streptophyta</taxon>
        <taxon>Embryophyta</taxon>
        <taxon>Tracheophyta</taxon>
        <taxon>Spermatophyta</taxon>
        <taxon>Magnoliopsida</taxon>
        <taxon>eudicotyledons</taxon>
        <taxon>Gunneridae</taxon>
        <taxon>Pentapetalae</taxon>
        <taxon>asterids</taxon>
        <taxon>campanulids</taxon>
        <taxon>Asterales</taxon>
        <taxon>Asteraceae</taxon>
        <taxon>Asteroideae</taxon>
        <taxon>Heliantheae alliance</taxon>
        <taxon>Millerieae</taxon>
        <taxon>Smallanthus</taxon>
    </lineage>
</organism>
<evidence type="ECO:0000313" key="1">
    <source>
        <dbReference type="EMBL" id="KAI3776169.1"/>
    </source>
</evidence>
<dbReference type="Proteomes" id="UP001056120">
    <property type="component" value="Linkage Group LG15"/>
</dbReference>